<sequence length="204" mass="20828">MPDNYGGRQVASQVRGGREAMLVLGAASLVLGVVVALWPATSVPLLEALLGGYLALSAGVQVVLAVGARFAWVLRGLLLISAALTVMLAVLCAQGGNSVPMLSMWLGMGLTFRGVSQATVSVWDEQLSDPGRHELCGVLTSVTGVVLLIAPLESAVALGWTAGAVLIVLGAAEFALAGVGRGETGMAWARRGAMQPTGWPGPVQ</sequence>
<feature type="transmembrane region" description="Helical" evidence="1">
    <location>
        <begin position="158"/>
        <end position="180"/>
    </location>
</feature>
<dbReference type="InterPro" id="IPR052712">
    <property type="entry name" value="Acid_resist_chaperone_HdeD"/>
</dbReference>
<dbReference type="PANTHER" id="PTHR34989:SF1">
    <property type="entry name" value="PROTEIN HDED"/>
    <property type="match status" value="1"/>
</dbReference>
<evidence type="ECO:0000256" key="1">
    <source>
        <dbReference type="SAM" id="Phobius"/>
    </source>
</evidence>
<evidence type="ECO:0000313" key="3">
    <source>
        <dbReference type="Proteomes" id="UP000707731"/>
    </source>
</evidence>
<reference evidence="2 3" key="1">
    <citation type="submission" date="2020-10" db="EMBL/GenBank/DDBJ databases">
        <title>Identification of Nocardia species via Next-generation sequencing and recognition of intraspecies genetic diversity.</title>
        <authorList>
            <person name="Li P."/>
            <person name="Li P."/>
            <person name="Lu B."/>
        </authorList>
    </citation>
    <scope>NUCLEOTIDE SEQUENCE [LARGE SCALE GENOMIC DNA]</scope>
    <source>
        <strain evidence="2 3">BJ06-0143</strain>
    </source>
</reference>
<feature type="transmembrane region" description="Helical" evidence="1">
    <location>
        <begin position="77"/>
        <end position="96"/>
    </location>
</feature>
<feature type="transmembrane region" description="Helical" evidence="1">
    <location>
        <begin position="50"/>
        <end position="70"/>
    </location>
</feature>
<gene>
    <name evidence="2" type="ORF">IU449_02785</name>
</gene>
<dbReference type="InterPro" id="IPR005325">
    <property type="entry name" value="DUF308_memb"/>
</dbReference>
<dbReference type="PANTHER" id="PTHR34989">
    <property type="entry name" value="PROTEIN HDED"/>
    <property type="match status" value="1"/>
</dbReference>
<accession>A0ABS0D4R8</accession>
<comment type="caution">
    <text evidence="2">The sequence shown here is derived from an EMBL/GenBank/DDBJ whole genome shotgun (WGS) entry which is preliminary data.</text>
</comment>
<keyword evidence="1" id="KW-1133">Transmembrane helix</keyword>
<keyword evidence="3" id="KW-1185">Reference proteome</keyword>
<evidence type="ECO:0000313" key="2">
    <source>
        <dbReference type="EMBL" id="MBF6353482.1"/>
    </source>
</evidence>
<dbReference type="Proteomes" id="UP000707731">
    <property type="component" value="Unassembled WGS sequence"/>
</dbReference>
<feature type="transmembrane region" description="Helical" evidence="1">
    <location>
        <begin position="20"/>
        <end position="38"/>
    </location>
</feature>
<dbReference type="EMBL" id="JADLQN010000001">
    <property type="protein sequence ID" value="MBF6353482.1"/>
    <property type="molecule type" value="Genomic_DNA"/>
</dbReference>
<name>A0ABS0D4R8_9NOCA</name>
<proteinExistence type="predicted"/>
<dbReference type="Pfam" id="PF03729">
    <property type="entry name" value="DUF308"/>
    <property type="match status" value="2"/>
</dbReference>
<keyword evidence="1" id="KW-0472">Membrane</keyword>
<keyword evidence="1" id="KW-0812">Transmembrane</keyword>
<dbReference type="RefSeq" id="WP_195000382.1">
    <property type="nucleotide sequence ID" value="NZ_JADLQN010000001.1"/>
</dbReference>
<organism evidence="2 3">
    <name type="scientific">Nocardia higoensis</name>
    <dbReference type="NCBI Taxonomy" id="228599"/>
    <lineage>
        <taxon>Bacteria</taxon>
        <taxon>Bacillati</taxon>
        <taxon>Actinomycetota</taxon>
        <taxon>Actinomycetes</taxon>
        <taxon>Mycobacteriales</taxon>
        <taxon>Nocardiaceae</taxon>
        <taxon>Nocardia</taxon>
    </lineage>
</organism>
<protein>
    <submittedName>
        <fullName evidence="2">DUF308 domain-containing protein</fullName>
    </submittedName>
</protein>